<feature type="non-terminal residue" evidence="1">
    <location>
        <position position="232"/>
    </location>
</feature>
<evidence type="ECO:0000313" key="1">
    <source>
        <dbReference type="EMBL" id="KKK89214.1"/>
    </source>
</evidence>
<sequence length="232" mass="26309">MSTADLTKATRELFDRTLVNQVMYRIPIIERLQRQNQITFDGGLDLRKLVDTDTIDDTVQEYTVNEALVDQKKTTLEKPVFKWKYATMPLRYDADELTENILTSDSEIQLLELAAHLTQKGQKDMRRYLEGVIFNKSSDTPATDSGKVFQSLVSALNHDTAYAGISRTLSTSTNDFWQGAISTDLTINTTTSDQDTATNLTIANTRKWVAETDVMHYMETPQELTYAMCPTL</sequence>
<name>A0A0F9BEY4_9ZZZZ</name>
<dbReference type="EMBL" id="LAZR01049624">
    <property type="protein sequence ID" value="KKK89214.1"/>
    <property type="molecule type" value="Genomic_DNA"/>
</dbReference>
<proteinExistence type="predicted"/>
<comment type="caution">
    <text evidence="1">The sequence shown here is derived from an EMBL/GenBank/DDBJ whole genome shotgun (WGS) entry which is preliminary data.</text>
</comment>
<reference evidence="1" key="1">
    <citation type="journal article" date="2015" name="Nature">
        <title>Complex archaea that bridge the gap between prokaryotes and eukaryotes.</title>
        <authorList>
            <person name="Spang A."/>
            <person name="Saw J.H."/>
            <person name="Jorgensen S.L."/>
            <person name="Zaremba-Niedzwiedzka K."/>
            <person name="Martijn J."/>
            <person name="Lind A.E."/>
            <person name="van Eijk R."/>
            <person name="Schleper C."/>
            <person name="Guy L."/>
            <person name="Ettema T.J."/>
        </authorList>
    </citation>
    <scope>NUCLEOTIDE SEQUENCE</scope>
</reference>
<gene>
    <name evidence="1" type="ORF">LCGC14_2735360</name>
</gene>
<accession>A0A0F9BEY4</accession>
<dbReference type="AlphaFoldDB" id="A0A0F9BEY4"/>
<organism evidence="1">
    <name type="scientific">marine sediment metagenome</name>
    <dbReference type="NCBI Taxonomy" id="412755"/>
    <lineage>
        <taxon>unclassified sequences</taxon>
        <taxon>metagenomes</taxon>
        <taxon>ecological metagenomes</taxon>
    </lineage>
</organism>
<protein>
    <submittedName>
        <fullName evidence="1">Uncharacterized protein</fullName>
    </submittedName>
</protein>